<organism evidence="1 2">
    <name type="scientific">Saccharothrix australiensis</name>
    <dbReference type="NCBI Taxonomy" id="2072"/>
    <lineage>
        <taxon>Bacteria</taxon>
        <taxon>Bacillati</taxon>
        <taxon>Actinomycetota</taxon>
        <taxon>Actinomycetes</taxon>
        <taxon>Pseudonocardiales</taxon>
        <taxon>Pseudonocardiaceae</taxon>
        <taxon>Saccharothrix</taxon>
    </lineage>
</organism>
<comment type="caution">
    <text evidence="1">The sequence shown here is derived from an EMBL/GenBank/DDBJ whole genome shotgun (WGS) entry which is preliminary data.</text>
</comment>
<evidence type="ECO:0000313" key="2">
    <source>
        <dbReference type="Proteomes" id="UP000282084"/>
    </source>
</evidence>
<dbReference type="EMBL" id="RBXO01000001">
    <property type="protein sequence ID" value="RKT53068.1"/>
    <property type="molecule type" value="Genomic_DNA"/>
</dbReference>
<accession>A0A495VZN2</accession>
<proteinExistence type="predicted"/>
<gene>
    <name evidence="1" type="ORF">C8E97_1616</name>
</gene>
<sequence length="40" mass="4179">MSRVSVHGGRPSSLCFHATVWKIPNVFATPVVMPQGGGVA</sequence>
<protein>
    <submittedName>
        <fullName evidence="1">Uncharacterized protein</fullName>
    </submittedName>
</protein>
<evidence type="ECO:0000313" key="1">
    <source>
        <dbReference type="EMBL" id="RKT53068.1"/>
    </source>
</evidence>
<name>A0A495VZN2_9PSEU</name>
<dbReference type="AlphaFoldDB" id="A0A495VZN2"/>
<reference evidence="1 2" key="1">
    <citation type="submission" date="2018-10" db="EMBL/GenBank/DDBJ databases">
        <title>Sequencing the genomes of 1000 actinobacteria strains.</title>
        <authorList>
            <person name="Klenk H.-P."/>
        </authorList>
    </citation>
    <scope>NUCLEOTIDE SEQUENCE [LARGE SCALE GENOMIC DNA]</scope>
    <source>
        <strain evidence="1 2">DSM 43800</strain>
    </source>
</reference>
<keyword evidence="2" id="KW-1185">Reference proteome</keyword>
<dbReference type="Proteomes" id="UP000282084">
    <property type="component" value="Unassembled WGS sequence"/>
</dbReference>